<dbReference type="InterPro" id="IPR012312">
    <property type="entry name" value="Hemerythrin-like"/>
</dbReference>
<evidence type="ECO:0000259" key="1">
    <source>
        <dbReference type="Pfam" id="PF01814"/>
    </source>
</evidence>
<reference evidence="2" key="1">
    <citation type="submission" date="2020-11" db="EMBL/GenBank/DDBJ databases">
        <authorList>
            <consortium name="DOE Joint Genome Institute"/>
            <person name="Ahrendt S."/>
            <person name="Riley R."/>
            <person name="Andreopoulos W."/>
            <person name="Labutti K."/>
            <person name="Pangilinan J."/>
            <person name="Ruiz-Duenas F.J."/>
            <person name="Barrasa J.M."/>
            <person name="Sanchez-Garcia M."/>
            <person name="Camarero S."/>
            <person name="Miyauchi S."/>
            <person name="Serrano A."/>
            <person name="Linde D."/>
            <person name="Babiker R."/>
            <person name="Drula E."/>
            <person name="Ayuso-Fernandez I."/>
            <person name="Pacheco R."/>
            <person name="Padilla G."/>
            <person name="Ferreira P."/>
            <person name="Barriuso J."/>
            <person name="Kellner H."/>
            <person name="Castanera R."/>
            <person name="Alfaro M."/>
            <person name="Ramirez L."/>
            <person name="Pisabarro A.G."/>
            <person name="Kuo A."/>
            <person name="Tritt A."/>
            <person name="Lipzen A."/>
            <person name="He G."/>
            <person name="Yan M."/>
            <person name="Ng V."/>
            <person name="Cullen D."/>
            <person name="Martin F."/>
            <person name="Rosso M.-N."/>
            <person name="Henrissat B."/>
            <person name="Hibbett D."/>
            <person name="Martinez A.T."/>
            <person name="Grigoriev I.V."/>
        </authorList>
    </citation>
    <scope>NUCLEOTIDE SEQUENCE</scope>
    <source>
        <strain evidence="2">CIRM-BRFM 674</strain>
    </source>
</reference>
<name>A0A9P6D7I2_9AGAR</name>
<gene>
    <name evidence="2" type="ORF">BDN70DRAFT_910065</name>
</gene>
<dbReference type="Proteomes" id="UP000807469">
    <property type="component" value="Unassembled WGS sequence"/>
</dbReference>
<comment type="caution">
    <text evidence="2">The sequence shown here is derived from an EMBL/GenBank/DDBJ whole genome shotgun (WGS) entry which is preliminary data.</text>
</comment>
<dbReference type="Gene3D" id="1.20.120.520">
    <property type="entry name" value="nmb1532 protein domain like"/>
    <property type="match status" value="1"/>
</dbReference>
<dbReference type="EMBL" id="MU155134">
    <property type="protein sequence ID" value="KAF9485708.1"/>
    <property type="molecule type" value="Genomic_DNA"/>
</dbReference>
<protein>
    <recommendedName>
        <fullName evidence="1">Hemerythrin-like domain-containing protein</fullName>
    </recommendedName>
</protein>
<feature type="domain" description="Hemerythrin-like" evidence="1">
    <location>
        <begin position="77"/>
        <end position="157"/>
    </location>
</feature>
<sequence>MEPKSTSDSELRWPLIPLANAPVRFDPNGSLTAWFSVDMTLIHNVIIRSINAMWKNAPLVIPADEAAFAGYVLSGIQLIHTHHHTEEYIIFPRLQEKLNMQHNIEQHEEFQEPMQQLEDYFKRVQAKENKYDGEKAQRLLEAFAEPLVAHLTEELDTISPEKMSVFTNEEILATNKALEEHLKSLGGFFTQLPYGLTAHDIHQAPEWPPLPGPIKWFIKNIAYFVNRSYWKFAPMTRHGEPQVYRG</sequence>
<dbReference type="CDD" id="cd12108">
    <property type="entry name" value="Hr-like"/>
    <property type="match status" value="1"/>
</dbReference>
<organism evidence="2 3">
    <name type="scientific">Pholiota conissans</name>
    <dbReference type="NCBI Taxonomy" id="109636"/>
    <lineage>
        <taxon>Eukaryota</taxon>
        <taxon>Fungi</taxon>
        <taxon>Dikarya</taxon>
        <taxon>Basidiomycota</taxon>
        <taxon>Agaricomycotina</taxon>
        <taxon>Agaricomycetes</taxon>
        <taxon>Agaricomycetidae</taxon>
        <taxon>Agaricales</taxon>
        <taxon>Agaricineae</taxon>
        <taxon>Strophariaceae</taxon>
        <taxon>Pholiota</taxon>
    </lineage>
</organism>
<evidence type="ECO:0000313" key="2">
    <source>
        <dbReference type="EMBL" id="KAF9485708.1"/>
    </source>
</evidence>
<dbReference type="PANTHER" id="PTHR38048:SF2">
    <property type="entry name" value="HEMERYTHRIN-LIKE DOMAIN-CONTAINING PROTEIN"/>
    <property type="match status" value="1"/>
</dbReference>
<dbReference type="PANTHER" id="PTHR38048">
    <property type="entry name" value="EXPRESSED PROTEIN"/>
    <property type="match status" value="1"/>
</dbReference>
<proteinExistence type="predicted"/>
<dbReference type="InterPro" id="IPR053206">
    <property type="entry name" value="Dimeric_xanthone_biosynth"/>
</dbReference>
<dbReference type="OrthoDB" id="58416at2759"/>
<accession>A0A9P6D7I2</accession>
<dbReference type="AlphaFoldDB" id="A0A9P6D7I2"/>
<keyword evidence="3" id="KW-1185">Reference proteome</keyword>
<evidence type="ECO:0000313" key="3">
    <source>
        <dbReference type="Proteomes" id="UP000807469"/>
    </source>
</evidence>
<dbReference type="Pfam" id="PF01814">
    <property type="entry name" value="Hemerythrin"/>
    <property type="match status" value="1"/>
</dbReference>